<dbReference type="AlphaFoldDB" id="A0A1F7GCP7"/>
<dbReference type="InterPro" id="IPR002559">
    <property type="entry name" value="Transposase_11"/>
</dbReference>
<organism evidence="2 3">
    <name type="scientific">Candidatus Roizmanbacteria bacterium RIFCSPHIGHO2_01_FULL_39_12b</name>
    <dbReference type="NCBI Taxonomy" id="1802030"/>
    <lineage>
        <taxon>Bacteria</taxon>
        <taxon>Candidatus Roizmaniibacteriota</taxon>
    </lineage>
</organism>
<protein>
    <recommendedName>
        <fullName evidence="1">Transposase IS4-like domain-containing protein</fullName>
    </recommendedName>
</protein>
<dbReference type="PANTHER" id="PTHR34614:SF2">
    <property type="entry name" value="TRANSPOSASE IS4-LIKE DOMAIN-CONTAINING PROTEIN"/>
    <property type="match status" value="1"/>
</dbReference>
<dbReference type="GO" id="GO:0003677">
    <property type="term" value="F:DNA binding"/>
    <property type="evidence" value="ECO:0007669"/>
    <property type="project" value="InterPro"/>
</dbReference>
<evidence type="ECO:0000313" key="2">
    <source>
        <dbReference type="EMBL" id="OGK16668.1"/>
    </source>
</evidence>
<dbReference type="GO" id="GO:0006313">
    <property type="term" value="P:DNA transposition"/>
    <property type="evidence" value="ECO:0007669"/>
    <property type="project" value="InterPro"/>
</dbReference>
<dbReference type="SUPFAM" id="SSF53098">
    <property type="entry name" value="Ribonuclease H-like"/>
    <property type="match status" value="1"/>
</dbReference>
<accession>A0A1F7GCP7</accession>
<dbReference type="NCBIfam" id="NF033559">
    <property type="entry name" value="transpos_IS1634"/>
    <property type="match status" value="1"/>
</dbReference>
<dbReference type="InterPro" id="IPR047654">
    <property type="entry name" value="IS1634_transpos"/>
</dbReference>
<evidence type="ECO:0000313" key="3">
    <source>
        <dbReference type="Proteomes" id="UP000178372"/>
    </source>
</evidence>
<feature type="domain" description="Transposase IS4-like" evidence="1">
    <location>
        <begin position="177"/>
        <end position="438"/>
    </location>
</feature>
<dbReference type="Pfam" id="PF01609">
    <property type="entry name" value="DDE_Tnp_1"/>
    <property type="match status" value="1"/>
</dbReference>
<dbReference type="GO" id="GO:0004803">
    <property type="term" value="F:transposase activity"/>
    <property type="evidence" value="ECO:0007669"/>
    <property type="project" value="InterPro"/>
</dbReference>
<evidence type="ECO:0000259" key="1">
    <source>
        <dbReference type="Pfam" id="PF01609"/>
    </source>
</evidence>
<proteinExistence type="predicted"/>
<comment type="caution">
    <text evidence="2">The sequence shown here is derived from an EMBL/GenBank/DDBJ whole genome shotgun (WGS) entry which is preliminary data.</text>
</comment>
<dbReference type="EMBL" id="MFZF01000013">
    <property type="protein sequence ID" value="OGK16668.1"/>
    <property type="molecule type" value="Genomic_DNA"/>
</dbReference>
<name>A0A1F7GCP7_9BACT</name>
<sequence>MKPHYARIRKVKTGSGATAIQVGKYVGKRFQLTKHIGSSKDQIKIAELIGIAEEYIRSHSQQLALNFNPHSDEVLFKRGVIVSKSTLEEAFGYLSKIYTTIGFDTLDQSILEHFAIIRVLESASKTKSIILLQKYFDISYKKTTVFRNLEKLTELKEKVIAVAIQYAKDNLQFDFSLVFYDVTTLYFEAFGEDEFRRNGFSKDNKINQPQILIGLVVNKTGFPIYYDIFKGNTFEGNTIIPIITDLKKKYAIEKFTVIADAGMLSQKNLEELERQNLSYVVGARIGKLGLLEARSIAQELDKTDRKIIRRETVLYEYSAKRAKKDAADNDKAITKAEYFLRNPAKVLRRSRFLASSGKKSFILNEQLIEKQRILEGIKGYKTNITDVSDELLVVRYKDLWKIEQSFRMAKSDLEARPIYHRLEISIKYHVLVVFVALCMARVIETDKGKSVKQVMDELKDKWTITLKDEISGNSLNILLDKKPH</sequence>
<gene>
    <name evidence="2" type="ORF">A2690_00095</name>
</gene>
<dbReference type="Proteomes" id="UP000178372">
    <property type="component" value="Unassembled WGS sequence"/>
</dbReference>
<reference evidence="2 3" key="1">
    <citation type="journal article" date="2016" name="Nat. Commun.">
        <title>Thousands of microbial genomes shed light on interconnected biogeochemical processes in an aquifer system.</title>
        <authorList>
            <person name="Anantharaman K."/>
            <person name="Brown C.T."/>
            <person name="Hug L.A."/>
            <person name="Sharon I."/>
            <person name="Castelle C.J."/>
            <person name="Probst A.J."/>
            <person name="Thomas B.C."/>
            <person name="Singh A."/>
            <person name="Wilkins M.J."/>
            <person name="Karaoz U."/>
            <person name="Brodie E.L."/>
            <person name="Williams K.H."/>
            <person name="Hubbard S.S."/>
            <person name="Banfield J.F."/>
        </authorList>
    </citation>
    <scope>NUCLEOTIDE SEQUENCE [LARGE SCALE GENOMIC DNA]</scope>
</reference>
<dbReference type="InterPro" id="IPR012337">
    <property type="entry name" value="RNaseH-like_sf"/>
</dbReference>
<dbReference type="PANTHER" id="PTHR34614">
    <property type="match status" value="1"/>
</dbReference>